<evidence type="ECO:0000256" key="4">
    <source>
        <dbReference type="ARBA" id="ARBA00023136"/>
    </source>
</evidence>
<dbReference type="InterPro" id="IPR007688">
    <property type="entry name" value="Conjugal_tfr_TrbL/VirB6"/>
</dbReference>
<dbReference type="GO" id="GO:0016020">
    <property type="term" value="C:membrane"/>
    <property type="evidence" value="ECO:0007669"/>
    <property type="project" value="UniProtKB-SubCell"/>
</dbReference>
<dbReference type="GO" id="GO:0030255">
    <property type="term" value="P:protein secretion by the type IV secretion system"/>
    <property type="evidence" value="ECO:0007669"/>
    <property type="project" value="InterPro"/>
</dbReference>
<feature type="transmembrane region" description="Helical" evidence="6">
    <location>
        <begin position="37"/>
        <end position="57"/>
    </location>
</feature>
<keyword evidence="4 6" id="KW-0472">Membrane</keyword>
<feature type="transmembrane region" description="Helical" evidence="6">
    <location>
        <begin position="69"/>
        <end position="89"/>
    </location>
</feature>
<feature type="region of interest" description="Disordered" evidence="5">
    <location>
        <begin position="409"/>
        <end position="440"/>
    </location>
</feature>
<evidence type="ECO:0000256" key="3">
    <source>
        <dbReference type="ARBA" id="ARBA00022989"/>
    </source>
</evidence>
<feature type="transmembrane region" description="Helical" evidence="6">
    <location>
        <begin position="171"/>
        <end position="193"/>
    </location>
</feature>
<name>A0A6J4CY89_9HELI</name>
<organism evidence="7 8">
    <name type="scientific">Helicobacter suis</name>
    <dbReference type="NCBI Taxonomy" id="104628"/>
    <lineage>
        <taxon>Bacteria</taxon>
        <taxon>Pseudomonadati</taxon>
        <taxon>Campylobacterota</taxon>
        <taxon>Epsilonproteobacteria</taxon>
        <taxon>Campylobacterales</taxon>
        <taxon>Helicobacteraceae</taxon>
        <taxon>Helicobacter</taxon>
    </lineage>
</organism>
<dbReference type="Proteomes" id="UP000317935">
    <property type="component" value="Chromosome"/>
</dbReference>
<dbReference type="RefSeq" id="WP_143433443.1">
    <property type="nucleotide sequence ID" value="NZ_AP019774.1"/>
</dbReference>
<feature type="transmembrane region" description="Helical" evidence="6">
    <location>
        <begin position="229"/>
        <end position="253"/>
    </location>
</feature>
<dbReference type="Pfam" id="PF04610">
    <property type="entry name" value="TrbL"/>
    <property type="match status" value="1"/>
</dbReference>
<evidence type="ECO:0000256" key="2">
    <source>
        <dbReference type="ARBA" id="ARBA00022692"/>
    </source>
</evidence>
<evidence type="ECO:0000256" key="1">
    <source>
        <dbReference type="ARBA" id="ARBA00004141"/>
    </source>
</evidence>
<comment type="subcellular location">
    <subcellularLocation>
        <location evidence="1">Membrane</location>
        <topology evidence="1">Multi-pass membrane protein</topology>
    </subcellularLocation>
</comment>
<reference evidence="7 8" key="1">
    <citation type="submission" date="2019-06" db="EMBL/GenBank/DDBJ databases">
        <title>Complete genome sequence of Helicobacter suis SNTW101c.</title>
        <authorList>
            <person name="Rimbara E."/>
            <person name="Suzuki M."/>
            <person name="Matsui H."/>
            <person name="Nakamura M."/>
            <person name="Mori S."/>
            <person name="Shibayama K."/>
        </authorList>
    </citation>
    <scope>NUCLEOTIDE SEQUENCE [LARGE SCALE GENOMIC DNA]</scope>
    <source>
        <strain evidence="7 8">SNTW101c</strain>
    </source>
</reference>
<accession>A0A6J4CY89</accession>
<evidence type="ECO:0000256" key="6">
    <source>
        <dbReference type="SAM" id="Phobius"/>
    </source>
</evidence>
<sequence>MENSIDKNLSIYDTILSFFVSPSQKLTGDLAKSITDLFHVQLSLNIIISFLFMWWAYRRLKEGDIFQLKTLMGVLVFFVFMGVLNWAIGQPIEFMTKIREIITTPANALSNVVSVAINKNIVALKNYTPSASLDKSLGTLVNSTYYTITHLYDSVFHDLGFKLFFQVFPQLIVFLLLVVAQILFLGLVLIIVLLVSVEMAIWLALGIVVLPLALFPQTKGMLFSYLKKLISLTFYQPCMTLVAFFNLQVLNFITIRIPTRNELEAGAFNGANQLLQQQNKDMGGFLDIIGYFIIIILASMICFYLVKRIPDFINNIFGTSGGVGAITEMMQKIGMTAGGVIVGGSMVMAANKMSQAYQSAGGGLAGLRAGLGALATMGATGGLSALTDKEALSSGVKFGVQSIKSAFNVGQSSHPESVSHSVSASNTKGGENTTERNVSQ</sequence>
<feature type="transmembrane region" description="Helical" evidence="6">
    <location>
        <begin position="288"/>
        <end position="306"/>
    </location>
</feature>
<evidence type="ECO:0000313" key="7">
    <source>
        <dbReference type="EMBL" id="BCD70165.1"/>
    </source>
</evidence>
<keyword evidence="3 6" id="KW-1133">Transmembrane helix</keyword>
<evidence type="ECO:0000313" key="8">
    <source>
        <dbReference type="Proteomes" id="UP000317935"/>
    </source>
</evidence>
<keyword evidence="2 6" id="KW-0812">Transmembrane</keyword>
<dbReference type="AlphaFoldDB" id="A0A6J4CY89"/>
<feature type="compositionally biased region" description="Low complexity" evidence="5">
    <location>
        <begin position="412"/>
        <end position="425"/>
    </location>
</feature>
<feature type="compositionally biased region" description="Polar residues" evidence="5">
    <location>
        <begin position="426"/>
        <end position="440"/>
    </location>
</feature>
<feature type="transmembrane region" description="Helical" evidence="6">
    <location>
        <begin position="199"/>
        <end position="217"/>
    </location>
</feature>
<proteinExistence type="predicted"/>
<gene>
    <name evidence="7" type="primary">trbL1_2</name>
    <name evidence="7" type="ORF">SNTW_08100</name>
</gene>
<protein>
    <submittedName>
        <fullName evidence="7">Type IV secretion system protein TrbL</fullName>
    </submittedName>
</protein>
<evidence type="ECO:0000256" key="5">
    <source>
        <dbReference type="SAM" id="MobiDB-lite"/>
    </source>
</evidence>
<dbReference type="EMBL" id="AP019774">
    <property type="protein sequence ID" value="BCD70165.1"/>
    <property type="molecule type" value="Genomic_DNA"/>
</dbReference>